<proteinExistence type="predicted"/>
<keyword evidence="2" id="KW-0732">Signal</keyword>
<keyword evidence="4" id="KW-1185">Reference proteome</keyword>
<evidence type="ECO:0000313" key="4">
    <source>
        <dbReference type="Proteomes" id="UP000317650"/>
    </source>
</evidence>
<feature type="signal peptide" evidence="2">
    <location>
        <begin position="1"/>
        <end position="25"/>
    </location>
</feature>
<dbReference type="AlphaFoldDB" id="A0A4S8KDW0"/>
<reference evidence="3 4" key="1">
    <citation type="journal article" date="2019" name="Nat. Plants">
        <title>Genome sequencing of Musa balbisiana reveals subgenome evolution and function divergence in polyploid bananas.</title>
        <authorList>
            <person name="Yao X."/>
        </authorList>
    </citation>
    <scope>NUCLEOTIDE SEQUENCE [LARGE SCALE GENOMIC DNA]</scope>
    <source>
        <strain evidence="4">cv. DH-PKW</strain>
        <tissue evidence="3">Leaves</tissue>
    </source>
</reference>
<sequence length="95" mass="10703">MRLQHFPLPHMVFFLLLLLLLLVAGQLAGLNHARTVSREVEKQKSERSAPSWTMGQFPKISPSQEHDDAGDDDEFSQTYGVSKRLVPQGPNPLHN</sequence>
<evidence type="ECO:0000313" key="3">
    <source>
        <dbReference type="EMBL" id="THU73371.1"/>
    </source>
</evidence>
<dbReference type="PANTHER" id="PTHR35472:SF4">
    <property type="entry name" value="DUF19 DOMAIN-CONTAINING PROTEIN"/>
    <property type="match status" value="1"/>
</dbReference>
<evidence type="ECO:0000256" key="1">
    <source>
        <dbReference type="SAM" id="MobiDB-lite"/>
    </source>
</evidence>
<evidence type="ECO:0000256" key="2">
    <source>
        <dbReference type="SAM" id="SignalP"/>
    </source>
</evidence>
<feature type="chain" id="PRO_5020833954" evidence="2">
    <location>
        <begin position="26"/>
        <end position="95"/>
    </location>
</feature>
<dbReference type="EMBL" id="PYDT01000001">
    <property type="protein sequence ID" value="THU73371.1"/>
    <property type="molecule type" value="Genomic_DNA"/>
</dbReference>
<comment type="caution">
    <text evidence="3">The sequence shown here is derived from an EMBL/GenBank/DDBJ whole genome shotgun (WGS) entry which is preliminary data.</text>
</comment>
<name>A0A4S8KDW0_MUSBA</name>
<feature type="region of interest" description="Disordered" evidence="1">
    <location>
        <begin position="34"/>
        <end position="95"/>
    </location>
</feature>
<protein>
    <submittedName>
        <fullName evidence="3">Uncharacterized protein</fullName>
    </submittedName>
</protein>
<gene>
    <name evidence="3" type="ORF">C4D60_Mb04t22130</name>
</gene>
<organism evidence="3 4">
    <name type="scientific">Musa balbisiana</name>
    <name type="common">Banana</name>
    <dbReference type="NCBI Taxonomy" id="52838"/>
    <lineage>
        <taxon>Eukaryota</taxon>
        <taxon>Viridiplantae</taxon>
        <taxon>Streptophyta</taxon>
        <taxon>Embryophyta</taxon>
        <taxon>Tracheophyta</taxon>
        <taxon>Spermatophyta</taxon>
        <taxon>Magnoliopsida</taxon>
        <taxon>Liliopsida</taxon>
        <taxon>Zingiberales</taxon>
        <taxon>Musaceae</taxon>
        <taxon>Musa</taxon>
    </lineage>
</organism>
<accession>A0A4S8KDW0</accession>
<dbReference type="PANTHER" id="PTHR35472">
    <property type="match status" value="1"/>
</dbReference>
<feature type="compositionally biased region" description="Basic and acidic residues" evidence="1">
    <location>
        <begin position="36"/>
        <end position="47"/>
    </location>
</feature>
<dbReference type="Proteomes" id="UP000317650">
    <property type="component" value="Chromosome 4"/>
</dbReference>
<dbReference type="InterPro" id="IPR055317">
    <property type="entry name" value="CLE14-like"/>
</dbReference>